<keyword evidence="2" id="KW-1185">Reference proteome</keyword>
<protein>
    <submittedName>
        <fullName evidence="1">Uncharacterized protein</fullName>
    </submittedName>
</protein>
<comment type="caution">
    <text evidence="1">The sequence shown here is derived from an EMBL/GenBank/DDBJ whole genome shotgun (WGS) entry which is preliminary data.</text>
</comment>
<sequence length="72" mass="7884">MALIFASLRLSPPPNRLSALRCEKGRLQVGDVDHPADENPRYPGSVKGTGVFGWNAKLVARGRHGFSAFHKQ</sequence>
<evidence type="ECO:0000313" key="1">
    <source>
        <dbReference type="EMBL" id="MBF2735115.1"/>
    </source>
</evidence>
<gene>
    <name evidence="1" type="ORF">ISN26_03385</name>
</gene>
<proteinExistence type="predicted"/>
<evidence type="ECO:0000313" key="2">
    <source>
        <dbReference type="Proteomes" id="UP000604381"/>
    </source>
</evidence>
<dbReference type="Proteomes" id="UP000604381">
    <property type="component" value="Unassembled WGS sequence"/>
</dbReference>
<dbReference type="EMBL" id="JADHEI010000033">
    <property type="protein sequence ID" value="MBF2735115.1"/>
    <property type="molecule type" value="Genomic_DNA"/>
</dbReference>
<reference evidence="1" key="1">
    <citation type="submission" date="2020-10" db="EMBL/GenBank/DDBJ databases">
        <title>An improved Amphimedon queenslandica hologenome assembly reveals how three proteobacterial symbionts can extend the metabolic phenotypic of their marine sponge host.</title>
        <authorList>
            <person name="Degnan B."/>
            <person name="Degnan S."/>
            <person name="Xiang X."/>
        </authorList>
    </citation>
    <scope>NUCLEOTIDE SEQUENCE</scope>
    <source>
        <strain evidence="1">AqS2</strain>
    </source>
</reference>
<name>A0A930Y194_9GAMM</name>
<organism evidence="1 2">
    <name type="scientific">Candidatus Amphirhobacter heronislandensis</name>
    <dbReference type="NCBI Taxonomy" id="1732024"/>
    <lineage>
        <taxon>Bacteria</taxon>
        <taxon>Pseudomonadati</taxon>
        <taxon>Pseudomonadota</taxon>
        <taxon>Gammaproteobacteria</taxon>
        <taxon>Candidatus Tethybacterales</taxon>
        <taxon>Candidatus Tethybacteraceae</taxon>
        <taxon>Candidatus Amphirhobacter</taxon>
    </lineage>
</organism>
<dbReference type="AlphaFoldDB" id="A0A930Y194"/>
<accession>A0A930Y194</accession>